<keyword evidence="4" id="KW-0067">ATP-binding</keyword>
<dbReference type="RefSeq" id="WP_221249249.1">
    <property type="nucleotide sequence ID" value="NZ_AP024355.1"/>
</dbReference>
<dbReference type="Gene3D" id="1.20.120.1080">
    <property type="match status" value="1"/>
</dbReference>
<dbReference type="Gene3D" id="3.40.50.300">
    <property type="entry name" value="P-loop containing nucleotide triphosphate hydrolases"/>
    <property type="match status" value="2"/>
</dbReference>
<dbReference type="InterPro" id="IPR048333">
    <property type="entry name" value="HA2_WH"/>
</dbReference>
<dbReference type="Pfam" id="PF00270">
    <property type="entry name" value="DEAD"/>
    <property type="match status" value="1"/>
</dbReference>
<keyword evidence="2" id="KW-0378">Hydrolase</keyword>
<dbReference type="InterPro" id="IPR014001">
    <property type="entry name" value="Helicase_ATP-bd"/>
</dbReference>
<dbReference type="InterPro" id="IPR056329">
    <property type="entry name" value="CON_HrpB"/>
</dbReference>
<evidence type="ECO:0000256" key="4">
    <source>
        <dbReference type="ARBA" id="ARBA00022840"/>
    </source>
</evidence>
<feature type="domain" description="Helicase C-terminal" evidence="7">
    <location>
        <begin position="205"/>
        <end position="369"/>
    </location>
</feature>
<dbReference type="Pfam" id="PF08482">
    <property type="entry name" value="HrpB_C"/>
    <property type="match status" value="1"/>
</dbReference>
<dbReference type="SMART" id="SM00847">
    <property type="entry name" value="HA2"/>
    <property type="match status" value="1"/>
</dbReference>
<evidence type="ECO:0000256" key="2">
    <source>
        <dbReference type="ARBA" id="ARBA00022801"/>
    </source>
</evidence>
<evidence type="ECO:0000256" key="5">
    <source>
        <dbReference type="SAM" id="MobiDB-lite"/>
    </source>
</evidence>
<feature type="region of interest" description="Disordered" evidence="5">
    <location>
        <begin position="809"/>
        <end position="831"/>
    </location>
</feature>
<feature type="domain" description="Helicase ATP-binding" evidence="6">
    <location>
        <begin position="15"/>
        <end position="179"/>
    </location>
</feature>
<dbReference type="EMBL" id="AP024355">
    <property type="protein sequence ID" value="BCR05852.1"/>
    <property type="molecule type" value="Genomic_DNA"/>
</dbReference>
<dbReference type="PANTHER" id="PTHR43519:SF1">
    <property type="entry name" value="ATP-DEPENDENT RNA HELICASE HRPB"/>
    <property type="match status" value="1"/>
</dbReference>
<evidence type="ECO:0000256" key="1">
    <source>
        <dbReference type="ARBA" id="ARBA00022741"/>
    </source>
</evidence>
<protein>
    <submittedName>
        <fullName evidence="8">ATP-dependent helicase HrpB</fullName>
    </submittedName>
</protein>
<evidence type="ECO:0000256" key="3">
    <source>
        <dbReference type="ARBA" id="ARBA00022806"/>
    </source>
</evidence>
<keyword evidence="1" id="KW-0547">Nucleotide-binding</keyword>
<dbReference type="GO" id="GO:0004386">
    <property type="term" value="F:helicase activity"/>
    <property type="evidence" value="ECO:0007669"/>
    <property type="project" value="UniProtKB-KW"/>
</dbReference>
<dbReference type="InterPro" id="IPR001650">
    <property type="entry name" value="Helicase_C-like"/>
</dbReference>
<keyword evidence="3 8" id="KW-0347">Helicase</keyword>
<dbReference type="Pfam" id="PF04408">
    <property type="entry name" value="WHD_HA2"/>
    <property type="match status" value="1"/>
</dbReference>
<evidence type="ECO:0000259" key="7">
    <source>
        <dbReference type="PROSITE" id="PS51194"/>
    </source>
</evidence>
<dbReference type="InterPro" id="IPR011545">
    <property type="entry name" value="DEAD/DEAH_box_helicase_dom"/>
</dbReference>
<dbReference type="PIRSF" id="PIRSF005496">
    <property type="entry name" value="ATP_hel_hrpB"/>
    <property type="match status" value="1"/>
</dbReference>
<dbReference type="CDD" id="cd17990">
    <property type="entry name" value="DEXHc_HrpB"/>
    <property type="match status" value="1"/>
</dbReference>
<name>A0ABN6E0J3_9BACT</name>
<organism evidence="8 9">
    <name type="scientific">Desulfuromonas versatilis</name>
    <dbReference type="NCBI Taxonomy" id="2802975"/>
    <lineage>
        <taxon>Bacteria</taxon>
        <taxon>Pseudomonadati</taxon>
        <taxon>Thermodesulfobacteriota</taxon>
        <taxon>Desulfuromonadia</taxon>
        <taxon>Desulfuromonadales</taxon>
        <taxon>Desulfuromonadaceae</taxon>
        <taxon>Desulfuromonas</taxon>
    </lineage>
</organism>
<reference evidence="8 9" key="1">
    <citation type="journal article" date="2016" name="C (Basel)">
        <title>Selective Growth of and Electricity Production by Marine Exoelectrogenic Bacteria in Self-Aggregated Hydrogel of Microbially Reduced Graphene Oxide.</title>
        <authorList>
            <person name="Yoshida N."/>
            <person name="Goto Y."/>
            <person name="Miyata Y."/>
        </authorList>
    </citation>
    <scope>NUCLEOTIDE SEQUENCE [LARGE SCALE GENOMIC DNA]</scope>
    <source>
        <strain evidence="8 9">NIT-T3</strain>
    </source>
</reference>
<reference evidence="8 9" key="2">
    <citation type="journal article" date="2021" name="Int. J. Syst. Evol. Microbiol.">
        <title>Isolation and Polyphasic Characterization of Desulfuromonas versatilis sp. Nov., an Electrogenic Bacteria Capable of Versatile Metabolism Isolated from a Graphene Oxide-Reducing Enrichment Culture.</title>
        <authorList>
            <person name="Xie L."/>
            <person name="Yoshida N."/>
            <person name="Ishii S."/>
            <person name="Meng L."/>
        </authorList>
    </citation>
    <scope>NUCLEOTIDE SEQUENCE [LARGE SCALE GENOMIC DNA]</scope>
    <source>
        <strain evidence="8 9">NIT-T3</strain>
    </source>
</reference>
<dbReference type="NCBIfam" id="TIGR01970">
    <property type="entry name" value="DEAH_box_HrpB"/>
    <property type="match status" value="1"/>
</dbReference>
<dbReference type="SMART" id="SM00490">
    <property type="entry name" value="HELICc"/>
    <property type="match status" value="1"/>
</dbReference>
<dbReference type="SUPFAM" id="SSF52540">
    <property type="entry name" value="P-loop containing nucleoside triphosphate hydrolases"/>
    <property type="match status" value="1"/>
</dbReference>
<dbReference type="CDD" id="cd18791">
    <property type="entry name" value="SF2_C_RHA"/>
    <property type="match status" value="1"/>
</dbReference>
<dbReference type="Pfam" id="PF00271">
    <property type="entry name" value="Helicase_C"/>
    <property type="match status" value="1"/>
</dbReference>
<dbReference type="PANTHER" id="PTHR43519">
    <property type="entry name" value="ATP-DEPENDENT RNA HELICASE HRPB"/>
    <property type="match status" value="1"/>
</dbReference>
<dbReference type="InterPro" id="IPR049614">
    <property type="entry name" value="HrpB_DEXH"/>
</dbReference>
<dbReference type="PROSITE" id="PS51192">
    <property type="entry name" value="HELICASE_ATP_BIND_1"/>
    <property type="match status" value="1"/>
</dbReference>
<dbReference type="InterPro" id="IPR027417">
    <property type="entry name" value="P-loop_NTPase"/>
</dbReference>
<dbReference type="InterPro" id="IPR013689">
    <property type="entry name" value="RNA_helicase_ATP-dep_HrpB_C"/>
</dbReference>
<proteinExistence type="predicted"/>
<dbReference type="PROSITE" id="PS51194">
    <property type="entry name" value="HELICASE_CTER"/>
    <property type="match status" value="1"/>
</dbReference>
<dbReference type="SMART" id="SM00487">
    <property type="entry name" value="DEXDc"/>
    <property type="match status" value="1"/>
</dbReference>
<evidence type="ECO:0000259" key="6">
    <source>
        <dbReference type="PROSITE" id="PS51192"/>
    </source>
</evidence>
<evidence type="ECO:0000313" key="8">
    <source>
        <dbReference type="EMBL" id="BCR05852.1"/>
    </source>
</evidence>
<dbReference type="Pfam" id="PF24473">
    <property type="entry name" value="CON_HrpB"/>
    <property type="match status" value="1"/>
</dbReference>
<evidence type="ECO:0000313" key="9">
    <source>
        <dbReference type="Proteomes" id="UP001319827"/>
    </source>
</evidence>
<sequence length="831" mass="90343">MTSNLPIDPILPELKQALAGRDAAVLQAPPGAGKTTRVPLALLDEPWLAGRSILMLEPRRLAATNAARFMASLLGEEAGRTVGYAIRYERRVSRVTRIEVVTEGILTRRLQTDPTLEGVGLVIFDEFHERNLNSDLALALCRDAQLGLREDLKILVMSATLDAEPVAHLLGGAPLLTSQGRSFPVQVRYLEQDPVGKPAEYTAAAIRRALREAEGDLLAFLPGAGEIRRCAELLADPPAAEGPLICPLYAELPFAEQERAILPAGRRKVVLATNIAETSLTIEGVCVVVDSGLARQPRFDPAAGLSRLETLRISRASAEQRAGRAGRLAPGVCYRLWSEGTHGSLLPFTPPEIRSADLAPLALDLARWGVADPMSLAWLDPPPAGALAGARQLLETLGALDPIGRITPRGEAMGALPAHPRIARLLAAAREWDDLPLGCELAALLGERDLFRRGEGPSRKSDSDLLDRLEALAAGRRQGGRGGAAAVERAVRYWRQVTGCGPGAPAADAERVGRLLAVAFPERIGRERQPGSGRYLLSGGQGARLSPRSNVHAQPFIVAVEVRGGKGEGEIEQASALSLGSIEELFPEVRGWTRAVSWDEREGRVAAREERRLGALVLASRQVGARPEETLPALLEGIRSRGLEALNWSGEARRLAARVRFVARVFPDDGWPDLSPERLAASLEEWLGPFLGGVKSLGELARLDLVEPLRALLDWARQRRLDQLAPSHLEVPSGSRVPLDYPAEGHPVLAVKLQEMFGLADTPRLAEGRVAVLLHLLSPARRPIQVTQDLRNFWENVYPEVKKELKGRYPKHPWPDDPWNAEPTRFAKRRG</sequence>
<keyword evidence="9" id="KW-1185">Reference proteome</keyword>
<gene>
    <name evidence="8" type="primary">hrpB</name>
    <name evidence="8" type="ORF">DESUT3_29210</name>
</gene>
<dbReference type="Proteomes" id="UP001319827">
    <property type="component" value="Chromosome"/>
</dbReference>
<accession>A0ABN6E0J3</accession>
<dbReference type="InterPro" id="IPR010225">
    <property type="entry name" value="HrpB"/>
</dbReference>
<dbReference type="InterPro" id="IPR007502">
    <property type="entry name" value="Helicase-assoc_dom"/>
</dbReference>